<dbReference type="Proteomes" id="UP000800200">
    <property type="component" value="Unassembled WGS sequence"/>
</dbReference>
<protein>
    <submittedName>
        <fullName evidence="2">Uncharacterized protein</fullName>
    </submittedName>
</protein>
<evidence type="ECO:0000313" key="3">
    <source>
        <dbReference type="Proteomes" id="UP000800200"/>
    </source>
</evidence>
<reference evidence="2" key="1">
    <citation type="journal article" date="2020" name="Stud. Mycol.">
        <title>101 Dothideomycetes genomes: a test case for predicting lifestyles and emergence of pathogens.</title>
        <authorList>
            <person name="Haridas S."/>
            <person name="Albert R."/>
            <person name="Binder M."/>
            <person name="Bloem J."/>
            <person name="Labutti K."/>
            <person name="Salamov A."/>
            <person name="Andreopoulos B."/>
            <person name="Baker S."/>
            <person name="Barry K."/>
            <person name="Bills G."/>
            <person name="Bluhm B."/>
            <person name="Cannon C."/>
            <person name="Castanera R."/>
            <person name="Culley D."/>
            <person name="Daum C."/>
            <person name="Ezra D."/>
            <person name="Gonzalez J."/>
            <person name="Henrissat B."/>
            <person name="Kuo A."/>
            <person name="Liang C."/>
            <person name="Lipzen A."/>
            <person name="Lutzoni F."/>
            <person name="Magnuson J."/>
            <person name="Mondo S."/>
            <person name="Nolan M."/>
            <person name="Ohm R."/>
            <person name="Pangilinan J."/>
            <person name="Park H.-J."/>
            <person name="Ramirez L."/>
            <person name="Alfaro M."/>
            <person name="Sun H."/>
            <person name="Tritt A."/>
            <person name="Yoshinaga Y."/>
            <person name="Zwiers L.-H."/>
            <person name="Turgeon B."/>
            <person name="Goodwin S."/>
            <person name="Spatafora J."/>
            <person name="Crous P."/>
            <person name="Grigoriev I."/>
        </authorList>
    </citation>
    <scope>NUCLEOTIDE SEQUENCE</scope>
    <source>
        <strain evidence="2">CBS 207.26</strain>
    </source>
</reference>
<organism evidence="2 3">
    <name type="scientific">Zopfia rhizophila CBS 207.26</name>
    <dbReference type="NCBI Taxonomy" id="1314779"/>
    <lineage>
        <taxon>Eukaryota</taxon>
        <taxon>Fungi</taxon>
        <taxon>Dikarya</taxon>
        <taxon>Ascomycota</taxon>
        <taxon>Pezizomycotina</taxon>
        <taxon>Dothideomycetes</taxon>
        <taxon>Dothideomycetes incertae sedis</taxon>
        <taxon>Zopfiaceae</taxon>
        <taxon>Zopfia</taxon>
    </lineage>
</organism>
<accession>A0A6A6DCV8</accession>
<proteinExistence type="predicted"/>
<evidence type="ECO:0000256" key="1">
    <source>
        <dbReference type="SAM" id="MobiDB-lite"/>
    </source>
</evidence>
<dbReference type="EMBL" id="ML994697">
    <property type="protein sequence ID" value="KAF2176975.1"/>
    <property type="molecule type" value="Genomic_DNA"/>
</dbReference>
<gene>
    <name evidence="2" type="ORF">K469DRAFT_383320</name>
</gene>
<feature type="region of interest" description="Disordered" evidence="1">
    <location>
        <begin position="1"/>
        <end position="63"/>
    </location>
</feature>
<evidence type="ECO:0000313" key="2">
    <source>
        <dbReference type="EMBL" id="KAF2176975.1"/>
    </source>
</evidence>
<keyword evidence="3" id="KW-1185">Reference proteome</keyword>
<name>A0A6A6DCV8_9PEZI</name>
<dbReference type="AlphaFoldDB" id="A0A6A6DCV8"/>
<feature type="compositionally biased region" description="Basic and acidic residues" evidence="1">
    <location>
        <begin position="32"/>
        <end position="45"/>
    </location>
</feature>
<sequence>MEDTQRLTRGLKRAHEEAADEVSTFTNLNSRDFNDLTLTRDDPHHQVGIPKKRRQRARENKEL</sequence>